<dbReference type="FunCoup" id="E3J029">
    <property type="interactions" value="43"/>
</dbReference>
<dbReference type="GO" id="GO:0042597">
    <property type="term" value="C:periplasmic space"/>
    <property type="evidence" value="ECO:0007669"/>
    <property type="project" value="UniProtKB-SubCell"/>
</dbReference>
<evidence type="ECO:0000256" key="4">
    <source>
        <dbReference type="ARBA" id="ARBA00022729"/>
    </source>
</evidence>
<dbReference type="GO" id="GO:1902358">
    <property type="term" value="P:sulfate transmembrane transport"/>
    <property type="evidence" value="ECO:0007669"/>
    <property type="project" value="InterPro"/>
</dbReference>
<dbReference type="GO" id="GO:0140104">
    <property type="term" value="F:molecular carrier activity"/>
    <property type="evidence" value="ECO:0007669"/>
    <property type="project" value="InterPro"/>
</dbReference>
<reference evidence="7 8" key="1">
    <citation type="submission" date="2010-10" db="EMBL/GenBank/DDBJ databases">
        <title>Complete sequence of Frankia sp. EuI1c.</title>
        <authorList>
            <consortium name="US DOE Joint Genome Institute"/>
            <person name="Lucas S."/>
            <person name="Copeland A."/>
            <person name="Lapidus A."/>
            <person name="Cheng J.-F."/>
            <person name="Bruce D."/>
            <person name="Goodwin L."/>
            <person name="Pitluck S."/>
            <person name="Chertkov O."/>
            <person name="Detter J.C."/>
            <person name="Han C."/>
            <person name="Tapia R."/>
            <person name="Land M."/>
            <person name="Hauser L."/>
            <person name="Jeffries C."/>
            <person name="Kyrpides N."/>
            <person name="Ivanova N."/>
            <person name="Mikhailova N."/>
            <person name="Beauchemin N."/>
            <person name="Sen A."/>
            <person name="Sur S.A."/>
            <person name="Gtari M."/>
            <person name="Wall L."/>
            <person name="Tisa L."/>
            <person name="Woyke T."/>
        </authorList>
    </citation>
    <scope>NUCLEOTIDE SEQUENCE [LARGE SCALE GENOMIC DNA]</scope>
    <source>
        <strain evidence="8">DSM 45817 / CECT 9037 / EuI1c</strain>
    </source>
</reference>
<evidence type="ECO:0000256" key="5">
    <source>
        <dbReference type="ARBA" id="ARBA00022764"/>
    </source>
</evidence>
<gene>
    <name evidence="7" type="ordered locus">FraEuI1c_1092</name>
</gene>
<feature type="signal peptide" evidence="6">
    <location>
        <begin position="1"/>
        <end position="34"/>
    </location>
</feature>
<dbReference type="PANTHER" id="PTHR30368:SF2">
    <property type="entry name" value="SULFATE-BINDING PROTEIN"/>
    <property type="match status" value="1"/>
</dbReference>
<dbReference type="eggNOG" id="COG1613">
    <property type="taxonomic scope" value="Bacteria"/>
</dbReference>
<dbReference type="Pfam" id="PF13531">
    <property type="entry name" value="SBP_bac_11"/>
    <property type="match status" value="1"/>
</dbReference>
<accession>E3J029</accession>
<evidence type="ECO:0000256" key="6">
    <source>
        <dbReference type="SAM" id="SignalP"/>
    </source>
</evidence>
<dbReference type="RefSeq" id="WP_013422286.1">
    <property type="nucleotide sequence ID" value="NC_014666.1"/>
</dbReference>
<evidence type="ECO:0000256" key="1">
    <source>
        <dbReference type="ARBA" id="ARBA00004418"/>
    </source>
</evidence>
<dbReference type="OrthoDB" id="9802127at2"/>
<dbReference type="PANTHER" id="PTHR30368">
    <property type="entry name" value="SULFATE-BINDING PROTEIN"/>
    <property type="match status" value="1"/>
</dbReference>
<dbReference type="InterPro" id="IPR005669">
    <property type="entry name" value="Thiosulph/SO4-bd"/>
</dbReference>
<dbReference type="Proteomes" id="UP000002484">
    <property type="component" value="Chromosome"/>
</dbReference>
<keyword evidence="5" id="KW-0574">Periplasm</keyword>
<dbReference type="Gene3D" id="3.40.190.10">
    <property type="entry name" value="Periplasmic binding protein-like II"/>
    <property type="match status" value="2"/>
</dbReference>
<dbReference type="InParanoid" id="E3J029"/>
<protein>
    <submittedName>
        <fullName evidence="7">Sulfate ABC transporter, periplasmic sulfate-binding protein</fullName>
    </submittedName>
</protein>
<evidence type="ECO:0000256" key="2">
    <source>
        <dbReference type="ARBA" id="ARBA00006099"/>
    </source>
</evidence>
<dbReference type="EMBL" id="CP002299">
    <property type="protein sequence ID" value="ADP79165.1"/>
    <property type="molecule type" value="Genomic_DNA"/>
</dbReference>
<dbReference type="KEGG" id="fri:FraEuI1c_1092"/>
<keyword evidence="3" id="KW-0813">Transport</keyword>
<dbReference type="SUPFAM" id="SSF53850">
    <property type="entry name" value="Periplasmic binding protein-like II"/>
    <property type="match status" value="1"/>
</dbReference>
<name>E3J029_PSEI1</name>
<sequence length="359" mass="36619" precursor="true">MKPTRLGSTGRGARVLRRGVPLIAAGAAVALAVAACGGSSGGGSAAASGTPGPNAGQTVAIVGYSVPKPAYDALEAAFLKTDAGKGVKFSETFGASGTESKAVAAGQKADFVAFSLDPDMTRLVPKFVASGWNSDPNKGQISDSVVVIAVRKGNPLHITGWDDLIKPGVKIVTPDPASSGSAKWNILAAYEHIIAEGGTDADAQAYLTSFFKNVVSKPSSGADATTTFTQGTGDVLISYENEAIGARQKGTSLDYVVPKESFLIENPVAVTLTANSAAKAFLDFARSDAGQAIFASKGFRPVDTNATIGTVAGANDPSKPFPTVAKLTTIADLGGWSKVNKEFFDADNGIVTKIENATG</sequence>
<evidence type="ECO:0000256" key="3">
    <source>
        <dbReference type="ARBA" id="ARBA00022448"/>
    </source>
</evidence>
<evidence type="ECO:0000313" key="7">
    <source>
        <dbReference type="EMBL" id="ADP79165.1"/>
    </source>
</evidence>
<dbReference type="AlphaFoldDB" id="E3J029"/>
<comment type="subcellular location">
    <subcellularLocation>
        <location evidence="1">Periplasm</location>
    </subcellularLocation>
</comment>
<dbReference type="HOGENOM" id="CLU_055615_0_1_11"/>
<organism evidence="7 8">
    <name type="scientific">Pseudofrankia inefficax (strain DSM 45817 / CECT 9037 / DDB 130130 / EuI1c)</name>
    <name type="common">Frankia inefficax</name>
    <dbReference type="NCBI Taxonomy" id="298654"/>
    <lineage>
        <taxon>Bacteria</taxon>
        <taxon>Bacillati</taxon>
        <taxon>Actinomycetota</taxon>
        <taxon>Actinomycetes</taxon>
        <taxon>Frankiales</taxon>
        <taxon>Frankiaceae</taxon>
        <taxon>Pseudofrankia</taxon>
    </lineage>
</organism>
<dbReference type="STRING" id="298654.FraEuI1c_1092"/>
<comment type="similarity">
    <text evidence="2">Belongs to the prokaryotic sulfate-binding protein family.</text>
</comment>
<evidence type="ECO:0000313" key="8">
    <source>
        <dbReference type="Proteomes" id="UP000002484"/>
    </source>
</evidence>
<keyword evidence="4 6" id="KW-0732">Signal</keyword>
<feature type="chain" id="PRO_5038805208" evidence="6">
    <location>
        <begin position="35"/>
        <end position="359"/>
    </location>
</feature>
<keyword evidence="8" id="KW-1185">Reference proteome</keyword>
<proteinExistence type="inferred from homology"/>